<dbReference type="InterPro" id="IPR014960">
    <property type="entry name" value="DUF1828"/>
</dbReference>
<sequence length="288" mass="31371">MGRPTQGGDEVIPMDVKTLTSKYLSAINDGVEALQTPDGFIVWMPAYYSDGDGVVLSVRRAAGGWMITDDGSTMSNLHTQGAAIESPTFAEAWRKLARPAGDFIPGDQGPEDGEITAWATDTSLGDALNLVALAAVRAEGLAFIREREGGERFATKIGKRIGFLLNSAELVDRGLTRGRSLTLQSGRSKRVTASIERNGSTLAVLQAVGGRDDTARERAFERCFTMFSRAQIDQERRYAVVESTEDWDSTVLADLREVGQVLAYRTQSDFDREFKRVVAVSLGRAVRA</sequence>
<proteinExistence type="predicted"/>
<organism evidence="2 3">
    <name type="scientific">Actinomyces bowdenii</name>
    <dbReference type="NCBI Taxonomy" id="131109"/>
    <lineage>
        <taxon>Bacteria</taxon>
        <taxon>Bacillati</taxon>
        <taxon>Actinomycetota</taxon>
        <taxon>Actinomycetes</taxon>
        <taxon>Actinomycetales</taxon>
        <taxon>Actinomycetaceae</taxon>
        <taxon>Actinomyces</taxon>
    </lineage>
</organism>
<name>A0A3P1V7E4_9ACTO</name>
<gene>
    <name evidence="2" type="ORF">EII10_07055</name>
</gene>
<feature type="domain" description="DUF1828" evidence="1">
    <location>
        <begin position="45"/>
        <end position="88"/>
    </location>
</feature>
<dbReference type="AlphaFoldDB" id="A0A3P1V7E4"/>
<evidence type="ECO:0000259" key="1">
    <source>
        <dbReference type="Pfam" id="PF08861"/>
    </source>
</evidence>
<evidence type="ECO:0000313" key="2">
    <source>
        <dbReference type="EMBL" id="RRD29265.1"/>
    </source>
</evidence>
<comment type="caution">
    <text evidence="2">The sequence shown here is derived from an EMBL/GenBank/DDBJ whole genome shotgun (WGS) entry which is preliminary data.</text>
</comment>
<accession>A0A3P1V7E4</accession>
<dbReference type="EMBL" id="RQZC01000009">
    <property type="protein sequence ID" value="RRD29265.1"/>
    <property type="molecule type" value="Genomic_DNA"/>
</dbReference>
<keyword evidence="3" id="KW-1185">Reference proteome</keyword>
<dbReference type="Proteomes" id="UP000271272">
    <property type="component" value="Unassembled WGS sequence"/>
</dbReference>
<dbReference type="OrthoDB" id="3253398at2"/>
<evidence type="ECO:0000313" key="3">
    <source>
        <dbReference type="Proteomes" id="UP000271272"/>
    </source>
</evidence>
<reference evidence="2 3" key="1">
    <citation type="submission" date="2018-11" db="EMBL/GenBank/DDBJ databases">
        <title>Genomes From Bacteria Associated with the Canine Oral Cavity: a Test Case for Automated Genome-Based Taxonomic Assignment.</title>
        <authorList>
            <person name="Coil D.A."/>
            <person name="Jospin G."/>
            <person name="Darling A.E."/>
            <person name="Wallis C."/>
            <person name="Davis I.J."/>
            <person name="Harris S."/>
            <person name="Eisen J.A."/>
            <person name="Holcombe L.J."/>
            <person name="O'Flynn C."/>
        </authorList>
    </citation>
    <scope>NUCLEOTIDE SEQUENCE [LARGE SCALE GENOMIC DNA]</scope>
    <source>
        <strain evidence="2 3">OH5050</strain>
    </source>
</reference>
<protein>
    <submittedName>
        <fullName evidence="2">DUF1828 domain-containing protein</fullName>
    </submittedName>
</protein>
<dbReference type="Pfam" id="PF08861">
    <property type="entry name" value="DUF1828"/>
    <property type="match status" value="1"/>
</dbReference>